<dbReference type="AlphaFoldDB" id="A0A9P1BIM2"/>
<dbReference type="EMBL" id="CAMXCT020000114">
    <property type="protein sequence ID" value="CAL1127476.1"/>
    <property type="molecule type" value="Genomic_DNA"/>
</dbReference>
<evidence type="ECO:0000313" key="3">
    <source>
        <dbReference type="EMBL" id="CAL1127476.1"/>
    </source>
</evidence>
<gene>
    <name evidence="2" type="ORF">C1SCF055_LOCUS2533</name>
</gene>
<feature type="coiled-coil region" evidence="1">
    <location>
        <begin position="223"/>
        <end position="250"/>
    </location>
</feature>
<dbReference type="EMBL" id="CAMXCT030000114">
    <property type="protein sequence ID" value="CAL4761413.1"/>
    <property type="molecule type" value="Genomic_DNA"/>
</dbReference>
<proteinExistence type="predicted"/>
<organism evidence="2">
    <name type="scientific">Cladocopium goreaui</name>
    <dbReference type="NCBI Taxonomy" id="2562237"/>
    <lineage>
        <taxon>Eukaryota</taxon>
        <taxon>Sar</taxon>
        <taxon>Alveolata</taxon>
        <taxon>Dinophyceae</taxon>
        <taxon>Suessiales</taxon>
        <taxon>Symbiodiniaceae</taxon>
        <taxon>Cladocopium</taxon>
    </lineage>
</organism>
<sequence>MDLRRAAKARLSRWVKPKSKRVELNAPEFVREQWETGNKNVIADVFSKVNFNQEIFVNQLRILVQKKKLVEVTITEGWFSEQELSSDFGWNKIDGAKARCKALGDSHFRHNMYDGSEEFWVIIKEEGRRQDSLAYEETHEKKAKAEGDPQFAFGTSSLALDAAQKRDASEKQRIADKEPEVESKFGQTKEKFKKFKKFMESMLQKTGRLRSLVKELKTKFSEDDGAKECLASLQNEIKNLDQQYDKCQEQWCIGEAQGFFTEKFYTGAEDAMKHATLACGIPDT</sequence>
<dbReference type="Proteomes" id="UP001152797">
    <property type="component" value="Unassembled WGS sequence"/>
</dbReference>
<accession>A0A9P1BIM2</accession>
<reference evidence="2" key="1">
    <citation type="submission" date="2022-10" db="EMBL/GenBank/DDBJ databases">
        <authorList>
            <person name="Chen Y."/>
            <person name="Dougan E. K."/>
            <person name="Chan C."/>
            <person name="Rhodes N."/>
            <person name="Thang M."/>
        </authorList>
    </citation>
    <scope>NUCLEOTIDE SEQUENCE</scope>
</reference>
<evidence type="ECO:0000313" key="4">
    <source>
        <dbReference type="Proteomes" id="UP001152797"/>
    </source>
</evidence>
<comment type="caution">
    <text evidence="2">The sequence shown here is derived from an EMBL/GenBank/DDBJ whole genome shotgun (WGS) entry which is preliminary data.</text>
</comment>
<evidence type="ECO:0000256" key="1">
    <source>
        <dbReference type="SAM" id="Coils"/>
    </source>
</evidence>
<dbReference type="OrthoDB" id="444352at2759"/>
<reference evidence="3" key="2">
    <citation type="submission" date="2024-04" db="EMBL/GenBank/DDBJ databases">
        <authorList>
            <person name="Chen Y."/>
            <person name="Shah S."/>
            <person name="Dougan E. K."/>
            <person name="Thang M."/>
            <person name="Chan C."/>
        </authorList>
    </citation>
    <scope>NUCLEOTIDE SEQUENCE [LARGE SCALE GENOMIC DNA]</scope>
</reference>
<protein>
    <submittedName>
        <fullName evidence="2">Uncharacterized protein</fullName>
    </submittedName>
</protein>
<name>A0A9P1BIM2_9DINO</name>
<evidence type="ECO:0000313" key="2">
    <source>
        <dbReference type="EMBL" id="CAI3974101.1"/>
    </source>
</evidence>
<keyword evidence="4" id="KW-1185">Reference proteome</keyword>
<dbReference type="EMBL" id="CAMXCT010000114">
    <property type="protein sequence ID" value="CAI3974101.1"/>
    <property type="molecule type" value="Genomic_DNA"/>
</dbReference>
<keyword evidence="1" id="KW-0175">Coiled coil</keyword>